<sequence length="234" mass="25000">MKMAFIVVLTLFLLVALSCFAWRRIKGKSKPVDLVAKSNHQSVWSFHYGPATILPPREPAAQPPPPAADGNVLAKLMPDEDLRVKEDQARAAAAARAEALQNADSERAQQPAKQPDEPQTTLEKAAPTAPLKSSRHTPGAKVNVLELLGTDKATAAEQPVTTTTEEALAATAEATVSQALYSNPLTEATRTKNDEANRKAAVELKRRNRAALRTGTDGQKAALTALIKEGTAPD</sequence>
<protein>
    <submittedName>
        <fullName evidence="2">Uncharacterized protein</fullName>
    </submittedName>
</protein>
<dbReference type="AlphaFoldDB" id="A0A239AVF1"/>
<reference evidence="3" key="1">
    <citation type="submission" date="2017-06" db="EMBL/GenBank/DDBJ databases">
        <authorList>
            <person name="Varghese N."/>
            <person name="Submissions S."/>
        </authorList>
    </citation>
    <scope>NUCLEOTIDE SEQUENCE [LARGE SCALE GENOMIC DNA]</scope>
    <source>
        <strain evidence="3">DSM 28041</strain>
    </source>
</reference>
<name>A0A239AVF1_9BACT</name>
<dbReference type="EMBL" id="FZNS01000015">
    <property type="protein sequence ID" value="SNR98943.1"/>
    <property type="molecule type" value="Genomic_DNA"/>
</dbReference>
<evidence type="ECO:0000313" key="3">
    <source>
        <dbReference type="Proteomes" id="UP000198310"/>
    </source>
</evidence>
<organism evidence="2 3">
    <name type="scientific">Hymenobacter mucosus</name>
    <dbReference type="NCBI Taxonomy" id="1411120"/>
    <lineage>
        <taxon>Bacteria</taxon>
        <taxon>Pseudomonadati</taxon>
        <taxon>Bacteroidota</taxon>
        <taxon>Cytophagia</taxon>
        <taxon>Cytophagales</taxon>
        <taxon>Hymenobacteraceae</taxon>
        <taxon>Hymenobacter</taxon>
    </lineage>
</organism>
<keyword evidence="3" id="KW-1185">Reference proteome</keyword>
<dbReference type="PROSITE" id="PS51257">
    <property type="entry name" value="PROKAR_LIPOPROTEIN"/>
    <property type="match status" value="1"/>
</dbReference>
<dbReference type="Proteomes" id="UP000198310">
    <property type="component" value="Unassembled WGS sequence"/>
</dbReference>
<proteinExistence type="predicted"/>
<evidence type="ECO:0000313" key="2">
    <source>
        <dbReference type="EMBL" id="SNR98943.1"/>
    </source>
</evidence>
<feature type="compositionally biased region" description="Low complexity" evidence="1">
    <location>
        <begin position="90"/>
        <end position="99"/>
    </location>
</feature>
<gene>
    <name evidence="2" type="ORF">SAMN06269173_11536</name>
</gene>
<evidence type="ECO:0000256" key="1">
    <source>
        <dbReference type="SAM" id="MobiDB-lite"/>
    </source>
</evidence>
<accession>A0A239AVF1</accession>
<dbReference type="RefSeq" id="WP_089334191.1">
    <property type="nucleotide sequence ID" value="NZ_FZNS01000015.1"/>
</dbReference>
<feature type="region of interest" description="Disordered" evidence="1">
    <location>
        <begin position="86"/>
        <end position="139"/>
    </location>
</feature>